<evidence type="ECO:0000313" key="8">
    <source>
        <dbReference type="Proteomes" id="UP000479241"/>
    </source>
</evidence>
<dbReference type="Gene3D" id="1.10.357.10">
    <property type="entry name" value="Tetracycline Repressor, domain 2"/>
    <property type="match status" value="1"/>
</dbReference>
<dbReference type="PANTHER" id="PTHR30055:SF234">
    <property type="entry name" value="HTH-TYPE TRANSCRIPTIONAL REGULATOR BETI"/>
    <property type="match status" value="1"/>
</dbReference>
<comment type="caution">
    <text evidence="7">The sequence shown here is derived from an EMBL/GenBank/DDBJ whole genome shotgun (WGS) entry which is preliminary data.</text>
</comment>
<evidence type="ECO:0000313" key="7">
    <source>
        <dbReference type="EMBL" id="NEK85846.1"/>
    </source>
</evidence>
<dbReference type="SUPFAM" id="SSF46689">
    <property type="entry name" value="Homeodomain-like"/>
    <property type="match status" value="1"/>
</dbReference>
<reference evidence="7 8" key="1">
    <citation type="submission" date="2019-12" db="EMBL/GenBank/DDBJ databases">
        <title>the WGS of Blastococcus saxobsidens 67B17.</title>
        <authorList>
            <person name="Jiang Z."/>
        </authorList>
    </citation>
    <scope>NUCLEOTIDE SEQUENCE [LARGE SCALE GENOMIC DNA]</scope>
    <source>
        <strain evidence="7 8">67B17</strain>
    </source>
</reference>
<accession>A0A6L9W152</accession>
<evidence type="ECO:0000256" key="1">
    <source>
        <dbReference type="ARBA" id="ARBA00023015"/>
    </source>
</evidence>
<feature type="region of interest" description="Disordered" evidence="5">
    <location>
        <begin position="1"/>
        <end position="128"/>
    </location>
</feature>
<feature type="compositionally biased region" description="Low complexity" evidence="5">
    <location>
        <begin position="56"/>
        <end position="67"/>
    </location>
</feature>
<evidence type="ECO:0000256" key="4">
    <source>
        <dbReference type="PROSITE-ProRule" id="PRU00335"/>
    </source>
</evidence>
<dbReference type="InterPro" id="IPR050109">
    <property type="entry name" value="HTH-type_TetR-like_transc_reg"/>
</dbReference>
<dbReference type="Pfam" id="PF00440">
    <property type="entry name" value="TetR_N"/>
    <property type="match status" value="1"/>
</dbReference>
<evidence type="ECO:0000259" key="6">
    <source>
        <dbReference type="PROSITE" id="PS50977"/>
    </source>
</evidence>
<keyword evidence="1" id="KW-0805">Transcription regulation</keyword>
<dbReference type="Gene3D" id="1.10.10.60">
    <property type="entry name" value="Homeodomain-like"/>
    <property type="match status" value="1"/>
</dbReference>
<feature type="compositionally biased region" description="Low complexity" evidence="5">
    <location>
        <begin position="75"/>
        <end position="107"/>
    </location>
</feature>
<proteinExistence type="predicted"/>
<dbReference type="GO" id="GO:0003700">
    <property type="term" value="F:DNA-binding transcription factor activity"/>
    <property type="evidence" value="ECO:0007669"/>
    <property type="project" value="TreeGrafter"/>
</dbReference>
<dbReference type="AlphaFoldDB" id="A0A6L9W152"/>
<dbReference type="RefSeq" id="WP_163204247.1">
    <property type="nucleotide sequence ID" value="NZ_JAAGWG010000010.1"/>
</dbReference>
<dbReference type="GO" id="GO:0000976">
    <property type="term" value="F:transcription cis-regulatory region binding"/>
    <property type="evidence" value="ECO:0007669"/>
    <property type="project" value="TreeGrafter"/>
</dbReference>
<evidence type="ECO:0000256" key="2">
    <source>
        <dbReference type="ARBA" id="ARBA00023125"/>
    </source>
</evidence>
<evidence type="ECO:0000256" key="5">
    <source>
        <dbReference type="SAM" id="MobiDB-lite"/>
    </source>
</evidence>
<name>A0A6L9W152_9ACTN</name>
<keyword evidence="3" id="KW-0804">Transcription</keyword>
<sequence length="333" mass="34025">MTGVAGALTTALNLPQESEDAAGPAGPAVIRAVPAPDLGEDRAPGAGAEPADEARPGAGPATTAEAPASPPPASPGAAPRGGVVGDVPADALPAGSTPAAAAAAPVAVTEGESTGPRRARRALRGTGIRERRRQQTRLRIVDAATELFAERGFDSVSVVEIAQRAGVVEKTVFNHFPVKEGLVFDADPPMRAALLDAVRRRPAGESVSAAAGSFVVAAVSMLGAPEAADGVAQMARVIRGSRTLLTREREILGDLTDALAELIAEETGARPGQIEPWLASHAVLGLYASLLELARDRVLAGVSGPELGAELRRQGRRGLALLQFGLAGYAKRR</sequence>
<dbReference type="PRINTS" id="PR00455">
    <property type="entry name" value="HTHTETR"/>
</dbReference>
<dbReference type="Proteomes" id="UP000479241">
    <property type="component" value="Unassembled WGS sequence"/>
</dbReference>
<dbReference type="InterPro" id="IPR001647">
    <property type="entry name" value="HTH_TetR"/>
</dbReference>
<dbReference type="PANTHER" id="PTHR30055">
    <property type="entry name" value="HTH-TYPE TRANSCRIPTIONAL REGULATOR RUTR"/>
    <property type="match status" value="1"/>
</dbReference>
<protein>
    <submittedName>
        <fullName evidence="7">TetR/AcrR family transcriptional regulator</fullName>
    </submittedName>
</protein>
<feature type="DNA-binding region" description="H-T-H motif" evidence="4">
    <location>
        <begin position="157"/>
        <end position="176"/>
    </location>
</feature>
<feature type="domain" description="HTH tetR-type" evidence="6">
    <location>
        <begin position="134"/>
        <end position="194"/>
    </location>
</feature>
<organism evidence="7 8">
    <name type="scientific">Blastococcus saxobsidens</name>
    <dbReference type="NCBI Taxonomy" id="138336"/>
    <lineage>
        <taxon>Bacteria</taxon>
        <taxon>Bacillati</taxon>
        <taxon>Actinomycetota</taxon>
        <taxon>Actinomycetes</taxon>
        <taxon>Geodermatophilales</taxon>
        <taxon>Geodermatophilaceae</taxon>
        <taxon>Blastococcus</taxon>
    </lineage>
</organism>
<dbReference type="InterPro" id="IPR009057">
    <property type="entry name" value="Homeodomain-like_sf"/>
</dbReference>
<dbReference type="EMBL" id="JAAGWG010000010">
    <property type="protein sequence ID" value="NEK85846.1"/>
    <property type="molecule type" value="Genomic_DNA"/>
</dbReference>
<gene>
    <name evidence="7" type="ORF">GCU60_08735</name>
</gene>
<dbReference type="PROSITE" id="PS50977">
    <property type="entry name" value="HTH_TETR_2"/>
    <property type="match status" value="1"/>
</dbReference>
<evidence type="ECO:0000256" key="3">
    <source>
        <dbReference type="ARBA" id="ARBA00023163"/>
    </source>
</evidence>
<keyword evidence="2 4" id="KW-0238">DNA-binding</keyword>